<evidence type="ECO:0008006" key="4">
    <source>
        <dbReference type="Google" id="ProtNLM"/>
    </source>
</evidence>
<feature type="region of interest" description="Disordered" evidence="1">
    <location>
        <begin position="44"/>
        <end position="94"/>
    </location>
</feature>
<gene>
    <name evidence="3" type="ORF">F4148_03685</name>
</gene>
<keyword evidence="2" id="KW-0812">Transmembrane</keyword>
<evidence type="ECO:0000313" key="3">
    <source>
        <dbReference type="EMBL" id="MYH60887.1"/>
    </source>
</evidence>
<dbReference type="AlphaFoldDB" id="A0A6B1FXX5"/>
<comment type="caution">
    <text evidence="3">The sequence shown here is derived from an EMBL/GenBank/DDBJ whole genome shotgun (WGS) entry which is preliminary data.</text>
</comment>
<dbReference type="EMBL" id="VYDA01000136">
    <property type="protein sequence ID" value="MYH60887.1"/>
    <property type="molecule type" value="Genomic_DNA"/>
</dbReference>
<sequence length="243" mass="26803">MDLTSLLGYILVGLLFGWVSSTLVEWVWYRGRRRRIDLSAMSSAARGTQPLPEGPAAQTFGAPPGPAAAATAQTGRRGRRDAQPGPPVAQDLSNRPDNLTAVYGIGGLYELRLYQVGIFTWDQLSRVDAESLQQITRALPGSDTRAWTEQARELAQANNRIGAVYDGPLPEDLTRIAGVDQVFEDELYAAGIFTYRQLAERTPDELARIIPAHLAGEELDFVSWIVQADSLRDEYYTDEPPIL</sequence>
<protein>
    <recommendedName>
        <fullName evidence="4">DUF4332 domain-containing protein</fullName>
    </recommendedName>
</protein>
<organism evidence="3">
    <name type="scientific">Caldilineaceae bacterium SB0675_bin_29</name>
    <dbReference type="NCBI Taxonomy" id="2605266"/>
    <lineage>
        <taxon>Bacteria</taxon>
        <taxon>Bacillati</taxon>
        <taxon>Chloroflexota</taxon>
        <taxon>Caldilineae</taxon>
        <taxon>Caldilineales</taxon>
        <taxon>Caldilineaceae</taxon>
    </lineage>
</organism>
<feature type="transmembrane region" description="Helical" evidence="2">
    <location>
        <begin position="6"/>
        <end position="29"/>
    </location>
</feature>
<name>A0A6B1FXX5_9CHLR</name>
<evidence type="ECO:0000256" key="1">
    <source>
        <dbReference type="SAM" id="MobiDB-lite"/>
    </source>
</evidence>
<proteinExistence type="predicted"/>
<evidence type="ECO:0000256" key="2">
    <source>
        <dbReference type="SAM" id="Phobius"/>
    </source>
</evidence>
<keyword evidence="2" id="KW-0472">Membrane</keyword>
<keyword evidence="2" id="KW-1133">Transmembrane helix</keyword>
<dbReference type="Gene3D" id="1.10.150.20">
    <property type="entry name" value="5' to 3' exonuclease, C-terminal subdomain"/>
    <property type="match status" value="1"/>
</dbReference>
<reference evidence="3" key="1">
    <citation type="submission" date="2019-09" db="EMBL/GenBank/DDBJ databases">
        <title>Characterisation of the sponge microbiome using genome-centric metagenomics.</title>
        <authorList>
            <person name="Engelberts J.P."/>
            <person name="Robbins S.J."/>
            <person name="De Goeij J.M."/>
            <person name="Aranda M."/>
            <person name="Bell S.C."/>
            <person name="Webster N.S."/>
        </authorList>
    </citation>
    <scope>NUCLEOTIDE SEQUENCE</scope>
    <source>
        <strain evidence="3">SB0675_bin_29</strain>
    </source>
</reference>
<accession>A0A6B1FXX5</accession>
<feature type="compositionally biased region" description="Low complexity" evidence="1">
    <location>
        <begin position="54"/>
        <end position="75"/>
    </location>
</feature>